<evidence type="ECO:0000313" key="3">
    <source>
        <dbReference type="Proteomes" id="UP000696573"/>
    </source>
</evidence>
<accession>A0A9N9VT44</accession>
<reference evidence="2" key="1">
    <citation type="submission" date="2021-10" db="EMBL/GenBank/DDBJ databases">
        <authorList>
            <person name="Piombo E."/>
        </authorList>
    </citation>
    <scope>NUCLEOTIDE SEQUENCE</scope>
</reference>
<dbReference type="PANTHER" id="PTHR24148:SF64">
    <property type="entry name" value="HETEROKARYON INCOMPATIBILITY DOMAIN-CONTAINING PROTEIN"/>
    <property type="match status" value="1"/>
</dbReference>
<keyword evidence="3" id="KW-1185">Reference proteome</keyword>
<dbReference type="OrthoDB" id="3553147at2759"/>
<gene>
    <name evidence="2" type="ORF">CRHIZ90672A_00009258</name>
</gene>
<dbReference type="InterPro" id="IPR010730">
    <property type="entry name" value="HET"/>
</dbReference>
<dbReference type="Proteomes" id="UP000696573">
    <property type="component" value="Unassembled WGS sequence"/>
</dbReference>
<dbReference type="InterPro" id="IPR052895">
    <property type="entry name" value="HetReg/Transcr_Mod"/>
</dbReference>
<dbReference type="PANTHER" id="PTHR24148">
    <property type="entry name" value="ANKYRIN REPEAT DOMAIN-CONTAINING PROTEIN 39 HOMOLOG-RELATED"/>
    <property type="match status" value="1"/>
</dbReference>
<name>A0A9N9VT44_9HYPO</name>
<dbReference type="Pfam" id="PF06985">
    <property type="entry name" value="HET"/>
    <property type="match status" value="1"/>
</dbReference>
<feature type="domain" description="Heterokaryon incompatibility" evidence="1">
    <location>
        <begin position="47"/>
        <end position="212"/>
    </location>
</feature>
<evidence type="ECO:0000259" key="1">
    <source>
        <dbReference type="Pfam" id="PF06985"/>
    </source>
</evidence>
<dbReference type="AlphaFoldDB" id="A0A9N9VT44"/>
<sequence>MAIETAYEYTAITAPKTIRLIHISPGTETDPICFSLETSPLESAPEFEAISYCWGNDQNQHQVLCNGKPLFMQKSLFGGLSYFRFPDKTRVLWADAVCINQADPIEKSSQVLLMPHIYSQATRVLVWLGAATDPVFGSVPAHTNQTIQQGLQMLPSFDPENAADMAAKTQAISYEALQLRAEGKPNLLDHDWEPLVALLRRPWFRRKWVVQEVALAKEARLHVGGGVEIQWLDIARLAFGMESLGLDKPWRLELEKPKLDGDDEKLDSWKGRDVEFRPVYVTFHLITAMYMVQIYRHHATLVDGVMNTKFFDCTDPRDHVFSLLGLGAGGPTILPDYEASVSEVFRRFSISMMIEGNSLKLLSLAPDRALFETPDVQRLKDLPTWVPDLRLMRADVMASFTVRPQGFFAGGRGKPVLRVSDDERLLNCQGLLLDSPQKFATPLVEMLLEDIPEIRNSWETAGDPSPERRERRFVRWLKSAYQTAFGHDGACDPSFVPEPEAVSSFSRTMSCGTDFLRNRLSPEQVATIWNFIQWKLGSDANKDEASERDSTIKLNYSTTTRDSLLLLTLGAKFCVTESGRFGQVPLNSKLGDRICVLTGGEVPFVVRPTGSGTYTLLGECYVDGIMDGEALQEASVRGMPLETISLE</sequence>
<dbReference type="EMBL" id="CABFNQ020000750">
    <property type="protein sequence ID" value="CAH0034405.1"/>
    <property type="molecule type" value="Genomic_DNA"/>
</dbReference>
<evidence type="ECO:0000313" key="2">
    <source>
        <dbReference type="EMBL" id="CAH0034405.1"/>
    </source>
</evidence>
<protein>
    <recommendedName>
        <fullName evidence="1">Heterokaryon incompatibility domain-containing protein</fullName>
    </recommendedName>
</protein>
<dbReference type="Pfam" id="PF26639">
    <property type="entry name" value="Het-6_barrel"/>
    <property type="match status" value="1"/>
</dbReference>
<organism evidence="2 3">
    <name type="scientific">Clonostachys rhizophaga</name>
    <dbReference type="NCBI Taxonomy" id="160324"/>
    <lineage>
        <taxon>Eukaryota</taxon>
        <taxon>Fungi</taxon>
        <taxon>Dikarya</taxon>
        <taxon>Ascomycota</taxon>
        <taxon>Pezizomycotina</taxon>
        <taxon>Sordariomycetes</taxon>
        <taxon>Hypocreomycetidae</taxon>
        <taxon>Hypocreales</taxon>
        <taxon>Bionectriaceae</taxon>
        <taxon>Clonostachys</taxon>
    </lineage>
</organism>
<proteinExistence type="predicted"/>
<comment type="caution">
    <text evidence="2">The sequence shown here is derived from an EMBL/GenBank/DDBJ whole genome shotgun (WGS) entry which is preliminary data.</text>
</comment>